<gene>
    <name evidence="2" type="ORF">PGLA1383_LOCUS50992</name>
</gene>
<feature type="domain" description="Methyltransferase FkbM" evidence="1">
    <location>
        <begin position="136"/>
        <end position="277"/>
    </location>
</feature>
<keyword evidence="3" id="KW-1185">Reference proteome</keyword>
<dbReference type="Pfam" id="PF05050">
    <property type="entry name" value="Methyltransf_21"/>
    <property type="match status" value="1"/>
</dbReference>
<evidence type="ECO:0000259" key="1">
    <source>
        <dbReference type="Pfam" id="PF05050"/>
    </source>
</evidence>
<protein>
    <recommendedName>
        <fullName evidence="1">Methyltransferase FkbM domain-containing protein</fullName>
    </recommendedName>
</protein>
<proteinExistence type="predicted"/>
<dbReference type="OrthoDB" id="40902at2759"/>
<dbReference type="InterPro" id="IPR029063">
    <property type="entry name" value="SAM-dependent_MTases_sf"/>
</dbReference>
<dbReference type="Proteomes" id="UP000654075">
    <property type="component" value="Unassembled WGS sequence"/>
</dbReference>
<dbReference type="InterPro" id="IPR006342">
    <property type="entry name" value="FkbM_mtfrase"/>
</dbReference>
<name>A0A813HCJ5_POLGL</name>
<dbReference type="EMBL" id="CAJNNV010031280">
    <property type="protein sequence ID" value="CAE8635397.1"/>
    <property type="molecule type" value="Genomic_DNA"/>
</dbReference>
<dbReference type="SUPFAM" id="SSF53335">
    <property type="entry name" value="S-adenosyl-L-methionine-dependent methyltransferases"/>
    <property type="match status" value="1"/>
</dbReference>
<sequence length="595" mass="65545">MVFAAMQPPKPKPWVSLNCLVLGSMACCQVCFFAFYQTGECHDWRLEEQQLANRRVQRLAQSPAAVVGKLRGASKGGSDTSLSKSTPQAAAVEGSITHAPYGECVETATSLHGAKHPDCRWQWDEVPSPRLIVELGGNFGEDLQAFLRRYPTARVHSFEPVSKYFRHLSNEFANESRAVLYNVGASDADGSASFRIDGDMAASSQYGTVNHGEVAKQYEEVVLRDVDALLKKIVASEKRQIDVLSLNCEGCEYAVLERLADKGWLGRIGIIQVSWHASATIPRRLERRCHLSKELHRYFRVSYIADFGWVGFSSWPRPYALEERFVSLPGTSAATLGHANGLPQAPAGIDCIAKPQVAAGLPQERDPAVGHMTYPQTMQHDRVLQIVSGGALELPLERGESPLIVKVSSGAKTGSLFDGLLAANPGSIVHSFEPVTSLRETKALPGTARLRVWDVGLAAENRSTEFRVWAAAPVAGRVAPSEDRWEGRLEDARLWDADFALGQVQLEEARVPDLLYLNCEGCEYEVLQRLVDSGRLASLPRLAIFWHAGGASWKQRCSVDGLLKRTHRLVRAELSLELWVSRALPQDPWNSLGQS</sequence>
<comment type="caution">
    <text evidence="2">The sequence shown here is derived from an EMBL/GenBank/DDBJ whole genome shotgun (WGS) entry which is preliminary data.</text>
</comment>
<organism evidence="2 3">
    <name type="scientific">Polarella glacialis</name>
    <name type="common">Dinoflagellate</name>
    <dbReference type="NCBI Taxonomy" id="89957"/>
    <lineage>
        <taxon>Eukaryota</taxon>
        <taxon>Sar</taxon>
        <taxon>Alveolata</taxon>
        <taxon>Dinophyceae</taxon>
        <taxon>Suessiales</taxon>
        <taxon>Suessiaceae</taxon>
        <taxon>Polarella</taxon>
    </lineage>
</organism>
<dbReference type="AlphaFoldDB" id="A0A813HCJ5"/>
<evidence type="ECO:0000313" key="2">
    <source>
        <dbReference type="EMBL" id="CAE8635397.1"/>
    </source>
</evidence>
<reference evidence="2" key="1">
    <citation type="submission" date="2021-02" db="EMBL/GenBank/DDBJ databases">
        <authorList>
            <person name="Dougan E. K."/>
            <person name="Rhodes N."/>
            <person name="Thang M."/>
            <person name="Chan C."/>
        </authorList>
    </citation>
    <scope>NUCLEOTIDE SEQUENCE</scope>
</reference>
<accession>A0A813HCJ5</accession>
<dbReference type="NCBIfam" id="TIGR01444">
    <property type="entry name" value="fkbM_fam"/>
    <property type="match status" value="1"/>
</dbReference>
<dbReference type="Gene3D" id="3.40.50.150">
    <property type="entry name" value="Vaccinia Virus protein VP39"/>
    <property type="match status" value="1"/>
</dbReference>
<evidence type="ECO:0000313" key="3">
    <source>
        <dbReference type="Proteomes" id="UP000654075"/>
    </source>
</evidence>